<dbReference type="AlphaFoldDB" id="A0A1M7RXY1"/>
<keyword evidence="4 5" id="KW-0472">Membrane</keyword>
<dbReference type="PROSITE" id="PS50928">
    <property type="entry name" value="ABC_TM1"/>
    <property type="match status" value="2"/>
</dbReference>
<dbReference type="PANTHER" id="PTHR43496:SF1">
    <property type="entry name" value="POLYGALACTURONAN_RHAMNOGALACTURONAN TRANSPORT SYSTEM PERMEASE PROTEIN YTEP"/>
    <property type="match status" value="1"/>
</dbReference>
<evidence type="ECO:0000256" key="5">
    <source>
        <dbReference type="RuleBase" id="RU363032"/>
    </source>
</evidence>
<protein>
    <submittedName>
        <fullName evidence="7">Iron(III) transport system permease protein</fullName>
    </submittedName>
</protein>
<keyword evidence="3 5" id="KW-1133">Transmembrane helix</keyword>
<keyword evidence="2 5" id="KW-0812">Transmembrane</keyword>
<feature type="transmembrane region" description="Helical" evidence="5">
    <location>
        <begin position="153"/>
        <end position="172"/>
    </location>
</feature>
<keyword evidence="5" id="KW-0813">Transport</keyword>
<dbReference type="Gene3D" id="1.10.3720.10">
    <property type="entry name" value="MetI-like"/>
    <property type="match status" value="2"/>
</dbReference>
<feature type="transmembrane region" description="Helical" evidence="5">
    <location>
        <begin position="570"/>
        <end position="586"/>
    </location>
</feature>
<dbReference type="Pfam" id="PF00528">
    <property type="entry name" value="BPD_transp_1"/>
    <property type="match status" value="2"/>
</dbReference>
<evidence type="ECO:0000313" key="7">
    <source>
        <dbReference type="EMBL" id="SHN50922.1"/>
    </source>
</evidence>
<feature type="transmembrane region" description="Helical" evidence="5">
    <location>
        <begin position="545"/>
        <end position="564"/>
    </location>
</feature>
<gene>
    <name evidence="7" type="ORF">SAMN02745226_00299</name>
</gene>
<sequence length="714" mass="79327">MEQRNWKIIKYLVILSVIAGLLFWVRTTVRNEFSRSMRENLLRLSNSISMTDTVAISEKFPDVLIYKYDFDGNEYESGSGLKDLVRELEDFAYGEEHALYEETYISSYSVKYEGKDYNVVFTPVIEDYQVVGIMVQLHSAQDYVKLLRTLDNMFLILFALFAVGFGVATFSIDPVTTYAIIVTFAIVIVFIVYPLYEAVRLTFVRTGTFSFDVWKVILTEKGYLKAFANSVLLGSITATVSTFIGFIFAFLVTRTSIKGKKFISTFATLPVISPPFSLTLSIILLFGSNGLITKQLLKLNWDIYGLDGLVIAQTMGMFPIAYLTMVGVLEAIDSTLEEASMNLGASRWKVFTTVTLSLSLPGLLSSWLLVFTNSIADFANPLMLGGKFNVLSVTAYLEVTGMNRLDRGAALSLLLLLPALTAFYLQRYVVNRKSYVTVTGKPSGRIVEIVSPGTRRVLTVFVYAMIIFLIGLYSTIFMGCFVKNWGVDYTFTTANIIEALQRGRKALTDTTFLAGVAMPIAGVFSMIVAFLFARKKFPGKKLLQGAVLLPFAIPGTLIGISYVIAFNKPPLILVGTAAIIVINYVIRELPVGVEGGIATLKQIDPSIEEAAQNLGANPQTVFSTIILPLIRPAFISSLSYTFVRAMTAVSAVVFLISAKWYHITMQIYNFSENLRFGFASVLSSVLIIIILVVFGLLRLLVRKSEYLEKNIVQQ</sequence>
<feature type="transmembrane region" description="Helical" evidence="5">
    <location>
        <begin position="512"/>
        <end position="533"/>
    </location>
</feature>
<evidence type="ECO:0000256" key="1">
    <source>
        <dbReference type="ARBA" id="ARBA00004141"/>
    </source>
</evidence>
<feature type="transmembrane region" description="Helical" evidence="5">
    <location>
        <begin position="681"/>
        <end position="701"/>
    </location>
</feature>
<dbReference type="InterPro" id="IPR000515">
    <property type="entry name" value="MetI-like"/>
</dbReference>
<comment type="subcellular location">
    <subcellularLocation>
        <location evidence="5">Cell membrane</location>
        <topology evidence="5">Multi-pass membrane protein</topology>
    </subcellularLocation>
    <subcellularLocation>
        <location evidence="1">Membrane</location>
        <topology evidence="1">Multi-pass membrane protein</topology>
    </subcellularLocation>
</comment>
<organism evidence="7 8">
    <name type="scientific">Fervidobacterium gondwanense DSM 13020</name>
    <dbReference type="NCBI Taxonomy" id="1121883"/>
    <lineage>
        <taxon>Bacteria</taxon>
        <taxon>Thermotogati</taxon>
        <taxon>Thermotogota</taxon>
        <taxon>Thermotogae</taxon>
        <taxon>Thermotogales</taxon>
        <taxon>Fervidobacteriaceae</taxon>
        <taxon>Fervidobacterium</taxon>
    </lineage>
</organism>
<evidence type="ECO:0000259" key="6">
    <source>
        <dbReference type="PROSITE" id="PS50928"/>
    </source>
</evidence>
<feature type="transmembrane region" description="Helical" evidence="5">
    <location>
        <begin position="348"/>
        <end position="371"/>
    </location>
</feature>
<name>A0A1M7RXY1_FERGO</name>
<feature type="transmembrane region" description="Helical" evidence="5">
    <location>
        <begin position="6"/>
        <end position="25"/>
    </location>
</feature>
<feature type="transmembrane region" description="Helical" evidence="5">
    <location>
        <begin position="231"/>
        <end position="252"/>
    </location>
</feature>
<dbReference type="CDD" id="cd06261">
    <property type="entry name" value="TM_PBP2"/>
    <property type="match status" value="2"/>
</dbReference>
<feature type="transmembrane region" description="Helical" evidence="5">
    <location>
        <begin position="272"/>
        <end position="292"/>
    </location>
</feature>
<dbReference type="RefSeq" id="WP_072757564.1">
    <property type="nucleotide sequence ID" value="NZ_FRDJ01000001.1"/>
</dbReference>
<evidence type="ECO:0000313" key="8">
    <source>
        <dbReference type="Proteomes" id="UP000184207"/>
    </source>
</evidence>
<dbReference type="EMBL" id="FRDJ01000001">
    <property type="protein sequence ID" value="SHN50922.1"/>
    <property type="molecule type" value="Genomic_DNA"/>
</dbReference>
<dbReference type="PANTHER" id="PTHR43496">
    <property type="entry name" value="PROTEIN LPLB"/>
    <property type="match status" value="1"/>
</dbReference>
<keyword evidence="8" id="KW-1185">Reference proteome</keyword>
<dbReference type="SUPFAM" id="SSF161098">
    <property type="entry name" value="MetI-like"/>
    <property type="match status" value="2"/>
</dbReference>
<evidence type="ECO:0000256" key="3">
    <source>
        <dbReference type="ARBA" id="ARBA00022989"/>
    </source>
</evidence>
<dbReference type="GO" id="GO:0005886">
    <property type="term" value="C:plasma membrane"/>
    <property type="evidence" value="ECO:0007669"/>
    <property type="project" value="UniProtKB-SubCell"/>
</dbReference>
<dbReference type="InterPro" id="IPR035906">
    <property type="entry name" value="MetI-like_sf"/>
</dbReference>
<feature type="transmembrane region" description="Helical" evidence="5">
    <location>
        <begin position="304"/>
        <end position="328"/>
    </location>
</feature>
<feature type="domain" description="ABC transmembrane type-1" evidence="6">
    <location>
        <begin position="507"/>
        <end position="697"/>
    </location>
</feature>
<feature type="transmembrane region" description="Helical" evidence="5">
    <location>
        <begin position="641"/>
        <end position="661"/>
    </location>
</feature>
<feature type="domain" description="ABC transmembrane type-1" evidence="6">
    <location>
        <begin position="227"/>
        <end position="426"/>
    </location>
</feature>
<feature type="transmembrane region" description="Helical" evidence="5">
    <location>
        <begin position="460"/>
        <end position="482"/>
    </location>
</feature>
<accession>A0A1M7RXY1</accession>
<comment type="similarity">
    <text evidence="5">Belongs to the binding-protein-dependent transport system permease family.</text>
</comment>
<evidence type="ECO:0000256" key="4">
    <source>
        <dbReference type="ARBA" id="ARBA00023136"/>
    </source>
</evidence>
<dbReference type="OrthoDB" id="57323at2"/>
<proteinExistence type="inferred from homology"/>
<feature type="transmembrane region" description="Helical" evidence="5">
    <location>
        <begin position="409"/>
        <end position="425"/>
    </location>
</feature>
<dbReference type="STRING" id="1121883.SAMN02745226_00299"/>
<reference evidence="8" key="1">
    <citation type="submission" date="2016-12" db="EMBL/GenBank/DDBJ databases">
        <authorList>
            <person name="Varghese N."/>
            <person name="Submissions S."/>
        </authorList>
    </citation>
    <scope>NUCLEOTIDE SEQUENCE [LARGE SCALE GENOMIC DNA]</scope>
    <source>
        <strain evidence="8">DSM 13020</strain>
    </source>
</reference>
<feature type="transmembrane region" description="Helical" evidence="5">
    <location>
        <begin position="178"/>
        <end position="196"/>
    </location>
</feature>
<dbReference type="Proteomes" id="UP000184207">
    <property type="component" value="Unassembled WGS sequence"/>
</dbReference>
<evidence type="ECO:0000256" key="2">
    <source>
        <dbReference type="ARBA" id="ARBA00022692"/>
    </source>
</evidence>
<dbReference type="GO" id="GO:0055085">
    <property type="term" value="P:transmembrane transport"/>
    <property type="evidence" value="ECO:0007669"/>
    <property type="project" value="InterPro"/>
</dbReference>